<proteinExistence type="predicted"/>
<dbReference type="Gene3D" id="1.20.58.900">
    <property type="match status" value="1"/>
</dbReference>
<dbReference type="Gene3D" id="2.30.29.30">
    <property type="entry name" value="Pleckstrin-homology domain (PH domain)/Phosphotyrosine-binding domain (PTB)"/>
    <property type="match status" value="1"/>
</dbReference>
<dbReference type="Pfam" id="PF00640">
    <property type="entry name" value="PID"/>
    <property type="match status" value="1"/>
</dbReference>
<keyword evidence="4" id="KW-1185">Reference proteome</keyword>
<evidence type="ECO:0008006" key="5">
    <source>
        <dbReference type="Google" id="ProtNLM"/>
    </source>
</evidence>
<dbReference type="Proteomes" id="UP000243686">
    <property type="component" value="Unassembled WGS sequence"/>
</dbReference>
<reference evidence="3 4" key="1">
    <citation type="submission" date="2015-03" db="EMBL/GenBank/DDBJ databases">
        <title>Draft genome of the nematode, Opisthorchis viverrini.</title>
        <authorList>
            <person name="Mitreva M."/>
        </authorList>
    </citation>
    <scope>NUCLEOTIDE SEQUENCE [LARGE SCALE GENOMIC DNA]</scope>
    <source>
        <strain evidence="3">Khon Kaen</strain>
    </source>
</reference>
<dbReference type="InterPro" id="IPR004012">
    <property type="entry name" value="Run_dom"/>
</dbReference>
<dbReference type="PANTHER" id="PTHR46753:SF3">
    <property type="entry name" value="PDZ DOMAIN-CONTAINING PROTEIN"/>
    <property type="match status" value="1"/>
</dbReference>
<dbReference type="InterPro" id="IPR036034">
    <property type="entry name" value="PDZ_sf"/>
</dbReference>
<protein>
    <recommendedName>
        <fullName evidence="5">RUN domain-containing protein</fullName>
    </recommendedName>
</protein>
<dbReference type="InterPro" id="IPR001478">
    <property type="entry name" value="PDZ"/>
</dbReference>
<dbReference type="InterPro" id="IPR011993">
    <property type="entry name" value="PH-like_dom_sf"/>
</dbReference>
<dbReference type="SUPFAM" id="SSF50729">
    <property type="entry name" value="PH domain-like"/>
    <property type="match status" value="1"/>
</dbReference>
<evidence type="ECO:0000313" key="3">
    <source>
        <dbReference type="EMBL" id="OON20012.1"/>
    </source>
</evidence>
<evidence type="ECO:0000259" key="1">
    <source>
        <dbReference type="PROSITE" id="PS50106"/>
    </source>
</evidence>
<dbReference type="Pfam" id="PF02759">
    <property type="entry name" value="RUN"/>
    <property type="match status" value="1"/>
</dbReference>
<dbReference type="PANTHER" id="PTHR46753">
    <property type="entry name" value="FYVE AND COILED-COIL DOMAIN-CONTAINING PROTEIN 1"/>
    <property type="match status" value="1"/>
</dbReference>
<gene>
    <name evidence="3" type="ORF">X801_04107</name>
</gene>
<dbReference type="EMBL" id="KV892905">
    <property type="protein sequence ID" value="OON20012.1"/>
    <property type="molecule type" value="Genomic_DNA"/>
</dbReference>
<accession>A0A1S8WZW5</accession>
<dbReference type="AlphaFoldDB" id="A0A1S8WZW5"/>
<sequence length="486" mass="55648">MLQCPSQFQVIKQCILDVHENQISRIDDEYVHLRELCEAVERLFRLGFRGTFRVRDYWHWMVAISKMCLKERKFLHPLYTDAINKVQHNSSVTTAQGRGRLMIRFLLHHSMLDFPVKFMLAHPDYATSLYDSSYSALSNEIYVQILHSLLTELCRVPFDLNLENAEFLDETWEMPVFERYELVPCSKLGTRLDFLDGHAVVTDLDPDGVAAEDNKVKVGDVVVSMYGKTLRNGSALITTLRNQNEGKPVPMAIIKSQMPNGKIFRPLESLLKRFGFEFLIPTVSTTPSDSLSSEPDSFFTRDSPGRLLYVGQCEVGSNGGVSMINNAILRVLMNRRKDDWPIPVHMELGELCIVLYLQYAFAHAFSPIRVTRLSHSYQELRHIYSCLHGFPSSFTGELGIAIWNMHPRTGTVDPTKPPMFQHSFPQISSCGRRTDNTNYLAYIVGEEPCSIAKRFHCFVFEAVNKEEAKRLIHGIAQGFDRTHWTL</sequence>
<evidence type="ECO:0000313" key="4">
    <source>
        <dbReference type="Proteomes" id="UP000243686"/>
    </source>
</evidence>
<organism evidence="3 4">
    <name type="scientific">Opisthorchis viverrini</name>
    <name type="common">Southeast Asian liver fluke</name>
    <dbReference type="NCBI Taxonomy" id="6198"/>
    <lineage>
        <taxon>Eukaryota</taxon>
        <taxon>Metazoa</taxon>
        <taxon>Spiralia</taxon>
        <taxon>Lophotrochozoa</taxon>
        <taxon>Platyhelminthes</taxon>
        <taxon>Trematoda</taxon>
        <taxon>Digenea</taxon>
        <taxon>Opisthorchiida</taxon>
        <taxon>Opisthorchiata</taxon>
        <taxon>Opisthorchiidae</taxon>
        <taxon>Opisthorchis</taxon>
    </lineage>
</organism>
<dbReference type="Gene3D" id="2.30.42.10">
    <property type="match status" value="1"/>
</dbReference>
<dbReference type="CDD" id="cd17682">
    <property type="entry name" value="RUN_RUFY4_like"/>
    <property type="match status" value="1"/>
</dbReference>
<feature type="domain" description="PDZ" evidence="1">
    <location>
        <begin position="188"/>
        <end position="257"/>
    </location>
</feature>
<dbReference type="SUPFAM" id="SSF140741">
    <property type="entry name" value="RUN domain-like"/>
    <property type="match status" value="1"/>
</dbReference>
<dbReference type="SUPFAM" id="SSF50156">
    <property type="entry name" value="PDZ domain-like"/>
    <property type="match status" value="1"/>
</dbReference>
<dbReference type="InterPro" id="IPR037213">
    <property type="entry name" value="Run_dom_sf"/>
</dbReference>
<dbReference type="CDD" id="cd13168">
    <property type="entry name" value="PTB_LOC417372"/>
    <property type="match status" value="1"/>
</dbReference>
<evidence type="ECO:0000259" key="2">
    <source>
        <dbReference type="PROSITE" id="PS50826"/>
    </source>
</evidence>
<feature type="domain" description="RUN" evidence="2">
    <location>
        <begin position="27"/>
        <end position="165"/>
    </location>
</feature>
<dbReference type="InterPro" id="IPR006020">
    <property type="entry name" value="PTB/PI_dom"/>
</dbReference>
<dbReference type="PROSITE" id="PS50106">
    <property type="entry name" value="PDZ"/>
    <property type="match status" value="1"/>
</dbReference>
<name>A0A1S8WZW5_OPIVI</name>
<dbReference type="PROSITE" id="PS50826">
    <property type="entry name" value="RUN"/>
    <property type="match status" value="1"/>
</dbReference>